<evidence type="ECO:0000313" key="6">
    <source>
        <dbReference type="EMBL" id="AJD54112.1"/>
    </source>
</evidence>
<dbReference type="NCBIfam" id="NF003742">
    <property type="entry name" value="PRK05339.1"/>
    <property type="match status" value="1"/>
</dbReference>
<proteinExistence type="inferred from homology"/>
<reference evidence="6 7" key="1">
    <citation type="journal article" date="2012" name="J. Bacteriol.">
        <title>Genome sequence of Thalassospira xiamenensis type strain M-5.</title>
        <authorList>
            <person name="Lai Q."/>
            <person name="Shao Z."/>
        </authorList>
    </citation>
    <scope>NUCLEOTIDE SEQUENCE [LARGE SCALE GENOMIC DNA]</scope>
    <source>
        <strain evidence="6 7">M-5</strain>
    </source>
</reference>
<dbReference type="Pfam" id="PF03618">
    <property type="entry name" value="Kinase-PPPase"/>
    <property type="match status" value="1"/>
</dbReference>
<dbReference type="GO" id="GO:0016776">
    <property type="term" value="F:phosphotransferase activity, phosphate group as acceptor"/>
    <property type="evidence" value="ECO:0007669"/>
    <property type="project" value="UniProtKB-UniRule"/>
</dbReference>
<dbReference type="GO" id="GO:0004674">
    <property type="term" value="F:protein serine/threonine kinase activity"/>
    <property type="evidence" value="ECO:0007669"/>
    <property type="project" value="UniProtKB-UniRule"/>
</dbReference>
<dbReference type="Proteomes" id="UP000007127">
    <property type="component" value="Chromosome"/>
</dbReference>
<keyword evidence="4 5" id="KW-0418">Kinase</keyword>
<comment type="catalytic activity">
    <reaction evidence="5">
        <text>N(tele)-phospho-L-histidyl/L-threonyl-[pyruvate, phosphate dikinase] + ADP = N(tele)-phospho-L-histidyl/O-phospho-L-threonyl-[pyruvate, phosphate dikinase] + AMP + H(+)</text>
        <dbReference type="Rhea" id="RHEA:43692"/>
        <dbReference type="Rhea" id="RHEA-COMP:10650"/>
        <dbReference type="Rhea" id="RHEA-COMP:10651"/>
        <dbReference type="ChEBI" id="CHEBI:15378"/>
        <dbReference type="ChEBI" id="CHEBI:30013"/>
        <dbReference type="ChEBI" id="CHEBI:61977"/>
        <dbReference type="ChEBI" id="CHEBI:83586"/>
        <dbReference type="ChEBI" id="CHEBI:456215"/>
        <dbReference type="ChEBI" id="CHEBI:456216"/>
        <dbReference type="EC" id="2.7.11.32"/>
    </reaction>
</comment>
<dbReference type="EC" id="2.7.4.27" evidence="5"/>
<dbReference type="GO" id="GO:0043531">
    <property type="term" value="F:ADP binding"/>
    <property type="evidence" value="ECO:0007669"/>
    <property type="project" value="UniProtKB-UniRule"/>
</dbReference>
<evidence type="ECO:0000313" key="7">
    <source>
        <dbReference type="Proteomes" id="UP000007127"/>
    </source>
</evidence>
<dbReference type="InterPro" id="IPR005177">
    <property type="entry name" value="Kinase-pyrophosphorylase"/>
</dbReference>
<accession>A0AB72UJ83</accession>
<feature type="binding site" evidence="5">
    <location>
        <begin position="161"/>
        <end position="168"/>
    </location>
    <ligand>
        <name>ADP</name>
        <dbReference type="ChEBI" id="CHEBI:456216"/>
    </ligand>
</feature>
<dbReference type="HAMAP" id="MF_00921">
    <property type="entry name" value="PDRP"/>
    <property type="match status" value="1"/>
</dbReference>
<dbReference type="AlphaFoldDB" id="A0AB72UJ83"/>
<evidence type="ECO:0000256" key="2">
    <source>
        <dbReference type="ARBA" id="ARBA00022679"/>
    </source>
</evidence>
<evidence type="ECO:0000256" key="3">
    <source>
        <dbReference type="ARBA" id="ARBA00022741"/>
    </source>
</evidence>
<gene>
    <name evidence="6" type="ORF">TH3_20050</name>
</gene>
<evidence type="ECO:0000256" key="5">
    <source>
        <dbReference type="HAMAP-Rule" id="MF_00921"/>
    </source>
</evidence>
<name>A0AB72UJ83_9PROT</name>
<evidence type="ECO:0000256" key="4">
    <source>
        <dbReference type="ARBA" id="ARBA00022777"/>
    </source>
</evidence>
<keyword evidence="3 5" id="KW-0547">Nucleotide-binding</keyword>
<comment type="similarity">
    <text evidence="5">Belongs to the pyruvate, phosphate/water dikinase regulatory protein family. PDRP subfamily.</text>
</comment>
<evidence type="ECO:0000256" key="1">
    <source>
        <dbReference type="ARBA" id="ARBA00022527"/>
    </source>
</evidence>
<comment type="catalytic activity">
    <reaction evidence="5">
        <text>N(tele)-phospho-L-histidyl/O-phospho-L-threonyl-[pyruvate, phosphate dikinase] + phosphate + H(+) = N(tele)-phospho-L-histidyl/L-threonyl-[pyruvate, phosphate dikinase] + diphosphate</text>
        <dbReference type="Rhea" id="RHEA:43696"/>
        <dbReference type="Rhea" id="RHEA-COMP:10650"/>
        <dbReference type="Rhea" id="RHEA-COMP:10651"/>
        <dbReference type="ChEBI" id="CHEBI:15378"/>
        <dbReference type="ChEBI" id="CHEBI:30013"/>
        <dbReference type="ChEBI" id="CHEBI:33019"/>
        <dbReference type="ChEBI" id="CHEBI:43474"/>
        <dbReference type="ChEBI" id="CHEBI:61977"/>
        <dbReference type="ChEBI" id="CHEBI:83586"/>
        <dbReference type="EC" id="2.7.4.27"/>
    </reaction>
</comment>
<dbReference type="EMBL" id="CP004388">
    <property type="protein sequence ID" value="AJD54112.1"/>
    <property type="molecule type" value="Genomic_DNA"/>
</dbReference>
<keyword evidence="2 5" id="KW-0808">Transferase</keyword>
<protein>
    <recommendedName>
        <fullName evidence="5">Putative pyruvate, phosphate dikinase regulatory protein</fullName>
        <shortName evidence="5">PPDK regulatory protein</shortName>
        <ecNumber evidence="5">2.7.11.32</ecNumber>
        <ecNumber evidence="5">2.7.4.27</ecNumber>
    </recommendedName>
</protein>
<dbReference type="EC" id="2.7.11.32" evidence="5"/>
<organism evidence="6 7">
    <name type="scientific">Thalassospira xiamenensis M-5 = DSM 17429</name>
    <dbReference type="NCBI Taxonomy" id="1123366"/>
    <lineage>
        <taxon>Bacteria</taxon>
        <taxon>Pseudomonadati</taxon>
        <taxon>Pseudomonadota</taxon>
        <taxon>Alphaproteobacteria</taxon>
        <taxon>Rhodospirillales</taxon>
        <taxon>Thalassospiraceae</taxon>
        <taxon>Thalassospira</taxon>
    </lineage>
</organism>
<comment type="function">
    <text evidence="5">Bifunctional serine/threonine kinase and phosphorylase involved in the regulation of the pyruvate, phosphate dikinase (PPDK) by catalyzing its phosphorylation/dephosphorylation.</text>
</comment>
<dbReference type="PANTHER" id="PTHR31756">
    <property type="entry name" value="PYRUVATE, PHOSPHATE DIKINASE REGULATORY PROTEIN 1, CHLOROPLASTIC"/>
    <property type="match status" value="1"/>
</dbReference>
<dbReference type="KEGG" id="txi:TH3_20050"/>
<dbReference type="GO" id="GO:0005524">
    <property type="term" value="F:ATP binding"/>
    <property type="evidence" value="ECO:0007669"/>
    <property type="project" value="InterPro"/>
</dbReference>
<dbReference type="InterPro" id="IPR026565">
    <property type="entry name" value="PPDK_reg"/>
</dbReference>
<sequence length="282" mass="31876">MLENCGSAMIDDDNIFHLHLVSDSTGETVDGVARACIAQFPDVRAHEHVWSLIRTDAQLARVLADIERNPGIVLYTVFDMDIRRKLEEGCRRLQVPHSHVLDNTITMMAGYLGQQSRGRTGALHKMDEDYFNRIEAIDYTLSHDDGQSTWDLEEADVVIVGVSRTSKTPTSVYLANRGIKTANVPFVPGCPLPPELDKLKNPLVVGLIKDVDQLVSIRKNRLRQIERGEGGDYVDPVAVRNEVHQARRYFTDRSWKIINVTRRSIEETAAIILSTMYDRRGH</sequence>
<dbReference type="PANTHER" id="PTHR31756:SF3">
    <property type="entry name" value="PYRUVATE, PHOSPHATE DIKINASE REGULATORY PROTEIN 1, CHLOROPLASTIC"/>
    <property type="match status" value="1"/>
</dbReference>
<keyword evidence="1 5" id="KW-0723">Serine/threonine-protein kinase</keyword>